<accession>A0A0F9E2N0</accession>
<organism evidence="1">
    <name type="scientific">marine sediment metagenome</name>
    <dbReference type="NCBI Taxonomy" id="412755"/>
    <lineage>
        <taxon>unclassified sequences</taxon>
        <taxon>metagenomes</taxon>
        <taxon>ecological metagenomes</taxon>
    </lineage>
</organism>
<name>A0A0F9E2N0_9ZZZZ</name>
<dbReference type="AlphaFoldDB" id="A0A0F9E2N0"/>
<proteinExistence type="predicted"/>
<comment type="caution">
    <text evidence="1">The sequence shown here is derived from an EMBL/GenBank/DDBJ whole genome shotgun (WGS) entry which is preliminary data.</text>
</comment>
<evidence type="ECO:0000313" key="1">
    <source>
        <dbReference type="EMBL" id="KKL18333.1"/>
    </source>
</evidence>
<protein>
    <submittedName>
        <fullName evidence="1">Uncharacterized protein</fullName>
    </submittedName>
</protein>
<reference evidence="1" key="1">
    <citation type="journal article" date="2015" name="Nature">
        <title>Complex archaea that bridge the gap between prokaryotes and eukaryotes.</title>
        <authorList>
            <person name="Spang A."/>
            <person name="Saw J.H."/>
            <person name="Jorgensen S.L."/>
            <person name="Zaremba-Niedzwiedzka K."/>
            <person name="Martijn J."/>
            <person name="Lind A.E."/>
            <person name="van Eijk R."/>
            <person name="Schleper C."/>
            <person name="Guy L."/>
            <person name="Ettema T.J."/>
        </authorList>
    </citation>
    <scope>NUCLEOTIDE SEQUENCE</scope>
</reference>
<dbReference type="EMBL" id="LAZR01038910">
    <property type="protein sequence ID" value="KKL18333.1"/>
    <property type="molecule type" value="Genomic_DNA"/>
</dbReference>
<gene>
    <name evidence="1" type="ORF">LCGC14_2476550</name>
</gene>
<sequence length="347" mass="35908">MSKVAQDNFPRSINQYTPLMEFAADVVDGKHLINLGTPSTADPNGIMNQFAAGAAAATFTSADWATTFDGSSTHVGETVAGSLNAKYGRCLSMVASAGADHVITITGRDYLGQIMSEAITLVNTVTVFGKKAFKYVDTVAIASGGQAGDTVDLGWTDRLGLPYKSEKLLAYTEDDVSFPFDPVEVLVEIDAVRTASGADVVVVSPIAGQITGVHSVVTTAMTGIQTATVVVGATDVVGLSLVLATSAAVAEEDSDIVTTDDDQATSRVDKFEAIGISGDATPTGGAHTCSITVEPLTFIAGPDTDPQTATTTDPRGTINVTTPCDASIEYELLYTVDTANLHGVVQV</sequence>